<dbReference type="VEuPathDB" id="FungiDB:FOMG_06282"/>
<dbReference type="Gene3D" id="1.10.630.10">
    <property type="entry name" value="Cytochrome P450"/>
    <property type="match status" value="1"/>
</dbReference>
<keyword evidence="1" id="KW-0812">Transmembrane</keyword>
<keyword evidence="1" id="KW-1133">Transmembrane helix</keyword>
<reference evidence="2 3" key="1">
    <citation type="journal article" date="2018" name="Sci. Rep.">
        <title>Characterisation of pathogen-specific regions and novel effector candidates in Fusarium oxysporum f. sp. cepae.</title>
        <authorList>
            <person name="Armitage A.D."/>
            <person name="Taylor A."/>
            <person name="Sobczyk M.K."/>
            <person name="Baxter L."/>
            <person name="Greenfield B.P."/>
            <person name="Bates H.J."/>
            <person name="Wilson F."/>
            <person name="Jackson A.C."/>
            <person name="Ott S."/>
            <person name="Harrison R.J."/>
            <person name="Clarkson J.P."/>
        </authorList>
    </citation>
    <scope>NUCLEOTIDE SEQUENCE [LARGE SCALE GENOMIC DNA]</scope>
    <source>
        <strain evidence="2 3">Fo_A28</strain>
    </source>
</reference>
<dbReference type="VEuPathDB" id="FungiDB:FOIG_01718"/>
<protein>
    <submittedName>
        <fullName evidence="2">Uncharacterized protein</fullName>
    </submittedName>
</protein>
<evidence type="ECO:0000313" key="3">
    <source>
        <dbReference type="Proteomes" id="UP000285860"/>
    </source>
</evidence>
<accession>A0A420PYR8</accession>
<dbReference type="VEuPathDB" id="FungiDB:FOC1_g10015261"/>
<dbReference type="VEuPathDB" id="FungiDB:FOXG_04952"/>
<gene>
    <name evidence="2" type="ORF">BFJ68_g13920</name>
</gene>
<proteinExistence type="predicted"/>
<dbReference type="EMBL" id="MRCY01000109">
    <property type="protein sequence ID" value="RKK97676.1"/>
    <property type="molecule type" value="Genomic_DNA"/>
</dbReference>
<name>A0A420PYR8_FUSOX</name>
<dbReference type="GO" id="GO:0004497">
    <property type="term" value="F:monooxygenase activity"/>
    <property type="evidence" value="ECO:0007669"/>
    <property type="project" value="InterPro"/>
</dbReference>
<comment type="caution">
    <text evidence="2">The sequence shown here is derived from an EMBL/GenBank/DDBJ whole genome shotgun (WGS) entry which is preliminary data.</text>
</comment>
<dbReference type="SUPFAM" id="SSF48264">
    <property type="entry name" value="Cytochrome P450"/>
    <property type="match status" value="1"/>
</dbReference>
<dbReference type="InterPro" id="IPR036396">
    <property type="entry name" value="Cyt_P450_sf"/>
</dbReference>
<feature type="transmembrane region" description="Helical" evidence="1">
    <location>
        <begin position="6"/>
        <end position="26"/>
    </location>
</feature>
<dbReference type="GO" id="GO:0005506">
    <property type="term" value="F:iron ion binding"/>
    <property type="evidence" value="ECO:0007669"/>
    <property type="project" value="InterPro"/>
</dbReference>
<dbReference type="GO" id="GO:0016705">
    <property type="term" value="F:oxidoreductase activity, acting on paired donors, with incorporation or reduction of molecular oxygen"/>
    <property type="evidence" value="ECO:0007669"/>
    <property type="project" value="InterPro"/>
</dbReference>
<dbReference type="Proteomes" id="UP000285860">
    <property type="component" value="Unassembled WGS sequence"/>
</dbReference>
<keyword evidence="1" id="KW-0472">Membrane</keyword>
<dbReference type="VEuPathDB" id="FungiDB:FOZG_09366"/>
<evidence type="ECO:0000256" key="1">
    <source>
        <dbReference type="SAM" id="Phobius"/>
    </source>
</evidence>
<dbReference type="GO" id="GO:0020037">
    <property type="term" value="F:heme binding"/>
    <property type="evidence" value="ECO:0007669"/>
    <property type="project" value="InterPro"/>
</dbReference>
<sequence length="103" mass="11698">MAVVDILFTWWSIPIAAGVFIATYLYSYFVTYGHLRDIPAPFPAQFTNLWLLYVCRRGGRYRVVDEIHKRLGPVVRIQPNHTSIADPDAIATIYGHGNGFLKS</sequence>
<evidence type="ECO:0000313" key="2">
    <source>
        <dbReference type="EMBL" id="RKK97676.1"/>
    </source>
</evidence>
<dbReference type="AlphaFoldDB" id="A0A420PYR8"/>
<organism evidence="2 3">
    <name type="scientific">Fusarium oxysporum</name>
    <name type="common">Fusarium vascular wilt</name>
    <dbReference type="NCBI Taxonomy" id="5507"/>
    <lineage>
        <taxon>Eukaryota</taxon>
        <taxon>Fungi</taxon>
        <taxon>Dikarya</taxon>
        <taxon>Ascomycota</taxon>
        <taxon>Pezizomycotina</taxon>
        <taxon>Sordariomycetes</taxon>
        <taxon>Hypocreomycetidae</taxon>
        <taxon>Hypocreales</taxon>
        <taxon>Nectriaceae</taxon>
        <taxon>Fusarium</taxon>
        <taxon>Fusarium oxysporum species complex</taxon>
    </lineage>
</organism>